<feature type="chain" id="PRO_5040160941" evidence="5">
    <location>
        <begin position="22"/>
        <end position="555"/>
    </location>
</feature>
<keyword evidence="6" id="KW-0808">Transferase</keyword>
<evidence type="ECO:0000256" key="2">
    <source>
        <dbReference type="ARBA" id="ARBA00022614"/>
    </source>
</evidence>
<evidence type="ECO:0000256" key="3">
    <source>
        <dbReference type="ARBA" id="ARBA00022737"/>
    </source>
</evidence>
<feature type="compositionally biased region" description="Low complexity" evidence="4">
    <location>
        <begin position="207"/>
        <end position="257"/>
    </location>
</feature>
<gene>
    <name evidence="6" type="ORF">SEMRO_1099_G241170.1</name>
</gene>
<feature type="compositionally biased region" description="Low complexity" evidence="4">
    <location>
        <begin position="102"/>
        <end position="137"/>
    </location>
</feature>
<evidence type="ECO:0000256" key="4">
    <source>
        <dbReference type="SAM" id="MobiDB-lite"/>
    </source>
</evidence>
<dbReference type="SUPFAM" id="SSF52058">
    <property type="entry name" value="L domain-like"/>
    <property type="match status" value="1"/>
</dbReference>
<dbReference type="Proteomes" id="UP001153069">
    <property type="component" value="Unassembled WGS sequence"/>
</dbReference>
<feature type="region of interest" description="Disordered" evidence="4">
    <location>
        <begin position="99"/>
        <end position="257"/>
    </location>
</feature>
<reference evidence="6" key="1">
    <citation type="submission" date="2020-06" db="EMBL/GenBank/DDBJ databases">
        <authorList>
            <consortium name="Plant Systems Biology data submission"/>
        </authorList>
    </citation>
    <scope>NUCLEOTIDE SEQUENCE</scope>
    <source>
        <strain evidence="6">D6</strain>
    </source>
</reference>
<dbReference type="AlphaFoldDB" id="A0A9N8EKY3"/>
<keyword evidence="6" id="KW-0675">Receptor</keyword>
<dbReference type="OrthoDB" id="45774at2759"/>
<comment type="caution">
    <text evidence="6">The sequence shown here is derived from an EMBL/GenBank/DDBJ whole genome shotgun (WGS) entry which is preliminary data.</text>
</comment>
<organism evidence="6 7">
    <name type="scientific">Seminavis robusta</name>
    <dbReference type="NCBI Taxonomy" id="568900"/>
    <lineage>
        <taxon>Eukaryota</taxon>
        <taxon>Sar</taxon>
        <taxon>Stramenopiles</taxon>
        <taxon>Ochrophyta</taxon>
        <taxon>Bacillariophyta</taxon>
        <taxon>Bacillariophyceae</taxon>
        <taxon>Bacillariophycidae</taxon>
        <taxon>Naviculales</taxon>
        <taxon>Naviculaceae</taxon>
        <taxon>Seminavis</taxon>
    </lineage>
</organism>
<keyword evidence="7" id="KW-1185">Reference proteome</keyword>
<evidence type="ECO:0000256" key="5">
    <source>
        <dbReference type="SAM" id="SignalP"/>
    </source>
</evidence>
<dbReference type="PANTHER" id="PTHR48059:SF30">
    <property type="entry name" value="OS06G0587000 PROTEIN"/>
    <property type="match status" value="1"/>
</dbReference>
<dbReference type="InterPro" id="IPR032675">
    <property type="entry name" value="LRR_dom_sf"/>
</dbReference>
<dbReference type="Gene3D" id="3.80.10.10">
    <property type="entry name" value="Ribonuclease Inhibitor"/>
    <property type="match status" value="1"/>
</dbReference>
<dbReference type="PANTHER" id="PTHR48059">
    <property type="entry name" value="POLYGALACTURONASE INHIBITOR 1"/>
    <property type="match status" value="1"/>
</dbReference>
<evidence type="ECO:0000256" key="1">
    <source>
        <dbReference type="ARBA" id="ARBA00004196"/>
    </source>
</evidence>
<feature type="signal peptide" evidence="5">
    <location>
        <begin position="1"/>
        <end position="21"/>
    </location>
</feature>
<protein>
    <submittedName>
        <fullName evidence="6">Receptor-like protein kinase</fullName>
    </submittedName>
</protein>
<dbReference type="GO" id="GO:0016301">
    <property type="term" value="F:kinase activity"/>
    <property type="evidence" value="ECO:0007669"/>
    <property type="project" value="UniProtKB-KW"/>
</dbReference>
<keyword evidence="2" id="KW-0433">Leucine-rich repeat</keyword>
<proteinExistence type="predicted"/>
<keyword evidence="3" id="KW-0677">Repeat</keyword>
<dbReference type="FunFam" id="3.80.10.10:FF:000041">
    <property type="entry name" value="LRR receptor-like serine/threonine-protein kinase ERECTA"/>
    <property type="match status" value="1"/>
</dbReference>
<sequence>MTITKLGSVLLSLSGLPINNAAIIGNTETRRNTPRLRAADGFANMQATYRVFQPLQDTILEVDDEQDAMTELMDAFNVDGIMSMDTTIDPTIVITAVPSDNPSLGPSSAPSLLPSKAPSIQPSSAPTTFTPAPTESTMPSISPSVSQAPSPSEPTTSAPSAAPTVFPSATPSAVPTARPTFSPSNFPSSPPSGGIKGITTIVPTDRPSTTPSALPTSGPSASPSSAPTFSPSSEPSKSPTGTPSASPSAFPTPTPTVVGCPGVSAEARRNQILAILQGATAVQDPTVLTDTSTSEGQATEWLLNGDALKICPDDPKIVQRWVLAVMYFSTNGNDWDQCSDNLLADDDCGNEEPFLGKQRFLSGFNECEWAGVFCNEELCVTEIEFELNNLVGTIPTEMGLLTHLEVWGMERGTLTGTIPTEIEFMTNLHFLDLDFNRLTGSLTTQLLSLSALEQLDLNGNLLTGSINGIGVFPNMMFLQLHDNAFTGTVPEAVGNFASLTAFTLHQTDISGVMPESVCDLLFTEGNGGRLGSLIADCQEPNPNVECDCCTDCRLG</sequence>
<dbReference type="InterPro" id="IPR051848">
    <property type="entry name" value="PGIP"/>
</dbReference>
<feature type="compositionally biased region" description="Low complexity" evidence="4">
    <location>
        <begin position="146"/>
        <end position="187"/>
    </location>
</feature>
<keyword evidence="6" id="KW-0418">Kinase</keyword>
<accession>A0A9N8EKY3</accession>
<comment type="subcellular location">
    <subcellularLocation>
        <location evidence="1">Cell envelope</location>
    </subcellularLocation>
</comment>
<dbReference type="EMBL" id="CAICTM010001097">
    <property type="protein sequence ID" value="CAB9520400.1"/>
    <property type="molecule type" value="Genomic_DNA"/>
</dbReference>
<name>A0A9N8EKY3_9STRA</name>
<evidence type="ECO:0000313" key="6">
    <source>
        <dbReference type="EMBL" id="CAB9520400.1"/>
    </source>
</evidence>
<keyword evidence="5" id="KW-0732">Signal</keyword>
<evidence type="ECO:0000313" key="7">
    <source>
        <dbReference type="Proteomes" id="UP001153069"/>
    </source>
</evidence>